<dbReference type="AlphaFoldDB" id="A0A1M6A9W8"/>
<dbReference type="GO" id="GO:0071555">
    <property type="term" value="P:cell wall organization"/>
    <property type="evidence" value="ECO:0007669"/>
    <property type="project" value="TreeGrafter"/>
</dbReference>
<dbReference type="EMBL" id="FQZD01000004">
    <property type="protein sequence ID" value="SHI33314.1"/>
    <property type="molecule type" value="Genomic_DNA"/>
</dbReference>
<gene>
    <name evidence="6" type="ORF">SAMN02745170_00084</name>
</gene>
<dbReference type="PANTHER" id="PTHR30627">
    <property type="entry name" value="PEPTIDOGLYCAN D,D-TRANSPEPTIDASE"/>
    <property type="match status" value="1"/>
</dbReference>
<evidence type="ECO:0000313" key="6">
    <source>
        <dbReference type="EMBL" id="SHI33314.1"/>
    </source>
</evidence>
<feature type="domain" description="PASTA" evidence="5">
    <location>
        <begin position="636"/>
        <end position="696"/>
    </location>
</feature>
<sequence length="696" mass="75556">MPLITHVVVRKRVVCLLLLVGFVMAALCCRLLYLQFYKSEWLTENATDQRVRDIPVEAKRGIIFDRNGRELGVSISTDSVYAIPAEIRDVEDTAAKLAAILVLDNNKLVKQLKKRQAFTWIERKVDSEKAKAIKALNLPGIGLTEESRRYYPHDNVASHILGFTGIDSQGLDGVEITFDSYLKGRPGSIVVEYDARGREIPYAVHKFMPPTDGNNIYLTIDLIIQQIAERELDKVMKETGAKAATMVAIKPQTGEVLALANRPDYDPNHFADFSPKLWRNIAVSNAYEPGSTFKIITTAAALGEGVVKLTDRFFDPGEVEVQGRTIHCWKDGGHGSQSFEEVIENSCNVGFVNVGLKLGIEPFYRYLQAFGFGKATNIDLPGEAKGILINSEQAKAINIATMAMGQSIAVTPIQLATAVAAVANDGQLLRPQIVREVRDKNGQILRDFKPDSVKQVIDPAVAKEVKGVLEKVVEEGTGKNAFLEGFRVAGKTGTAQKVGGGGYMPGKYVASFVGFAPADDPQVVLLVIIDEPVGMYYGGQIAAPVFGSAMKDILQYLQVQPKLAEKPTGGEQKPHVDVPGVINLLPDEAKAQLAKLDLTGIVEENGERIVDQIPKPGSKVPAGSKVLLYTSTPRYNWSEVTVPDCQGLAGEEAARILGEIGLSVRPVGDSKSQVTSQEPPAGSKVPSGSIVTVYFE</sequence>
<evidence type="ECO:0000256" key="4">
    <source>
        <dbReference type="SAM" id="MobiDB-lite"/>
    </source>
</evidence>
<dbReference type="Gene3D" id="3.90.1310.10">
    <property type="entry name" value="Penicillin-binding protein 2a (Domain 2)"/>
    <property type="match status" value="1"/>
</dbReference>
<dbReference type="SUPFAM" id="SSF56601">
    <property type="entry name" value="beta-lactamase/transpeptidase-like"/>
    <property type="match status" value="1"/>
</dbReference>
<dbReference type="CDD" id="cd06576">
    <property type="entry name" value="PASTA_Pbp2x-like_1"/>
    <property type="match status" value="1"/>
</dbReference>
<dbReference type="Gene3D" id="3.40.710.10">
    <property type="entry name" value="DD-peptidase/beta-lactamase superfamily"/>
    <property type="match status" value="1"/>
</dbReference>
<proteinExistence type="inferred from homology"/>
<dbReference type="InterPro" id="IPR050515">
    <property type="entry name" value="Beta-lactam/transpept"/>
</dbReference>
<dbReference type="SUPFAM" id="SSF54184">
    <property type="entry name" value="Penicillin-binding protein 2x (pbp-2x), c-terminal domain"/>
    <property type="match status" value="2"/>
</dbReference>
<keyword evidence="3" id="KW-0472">Membrane</keyword>
<name>A0A1M6A9W8_9FIRM</name>
<dbReference type="SUPFAM" id="SSF56519">
    <property type="entry name" value="Penicillin binding protein dimerisation domain"/>
    <property type="match status" value="1"/>
</dbReference>
<evidence type="ECO:0000256" key="1">
    <source>
        <dbReference type="ARBA" id="ARBA00004370"/>
    </source>
</evidence>
<evidence type="ECO:0000256" key="3">
    <source>
        <dbReference type="ARBA" id="ARBA00023136"/>
    </source>
</evidence>
<dbReference type="GO" id="GO:0008658">
    <property type="term" value="F:penicillin binding"/>
    <property type="evidence" value="ECO:0007669"/>
    <property type="project" value="InterPro"/>
</dbReference>
<dbReference type="RefSeq" id="WP_149733030.1">
    <property type="nucleotide sequence ID" value="NZ_FQZD01000004.1"/>
</dbReference>
<protein>
    <submittedName>
        <fullName evidence="6">Stage V sporulation protein D (Sporulation-specific penicillin-binding protein)</fullName>
    </submittedName>
</protein>
<dbReference type="Pfam" id="PF03793">
    <property type="entry name" value="PASTA"/>
    <property type="match status" value="2"/>
</dbReference>
<dbReference type="Pfam" id="PF00905">
    <property type="entry name" value="Transpeptidase"/>
    <property type="match status" value="1"/>
</dbReference>
<dbReference type="NCBIfam" id="TIGR02214">
    <property type="entry name" value="spoVD_pbp"/>
    <property type="match status" value="1"/>
</dbReference>
<dbReference type="InterPro" id="IPR011927">
    <property type="entry name" value="SpoVD_pbp"/>
</dbReference>
<dbReference type="Proteomes" id="UP000322917">
    <property type="component" value="Unassembled WGS sequence"/>
</dbReference>
<dbReference type="InterPro" id="IPR005543">
    <property type="entry name" value="PASTA_dom"/>
</dbReference>
<dbReference type="InterPro" id="IPR001460">
    <property type="entry name" value="PCN-bd_Tpept"/>
</dbReference>
<evidence type="ECO:0000256" key="2">
    <source>
        <dbReference type="ARBA" id="ARBA00007171"/>
    </source>
</evidence>
<dbReference type="CDD" id="cd06575">
    <property type="entry name" value="PASTA_Pbp2x-like_2"/>
    <property type="match status" value="1"/>
</dbReference>
<dbReference type="Gene3D" id="3.30.10.20">
    <property type="match status" value="2"/>
</dbReference>
<dbReference type="PANTHER" id="PTHR30627:SF1">
    <property type="entry name" value="PEPTIDOGLYCAN D,D-TRANSPEPTIDASE FTSI"/>
    <property type="match status" value="1"/>
</dbReference>
<reference evidence="6 7" key="1">
    <citation type="submission" date="2016-11" db="EMBL/GenBank/DDBJ databases">
        <authorList>
            <person name="Varghese N."/>
            <person name="Submissions S."/>
        </authorList>
    </citation>
    <scope>NUCLEOTIDE SEQUENCE [LARGE SCALE GENOMIC DNA]</scope>
    <source>
        <strain evidence="6 7">DSM 15287</strain>
    </source>
</reference>
<dbReference type="Gene3D" id="3.30.450.330">
    <property type="match status" value="1"/>
</dbReference>
<comment type="subcellular location">
    <subcellularLocation>
        <location evidence="1">Membrane</location>
    </subcellularLocation>
</comment>
<dbReference type="SMART" id="SM00740">
    <property type="entry name" value="PASTA"/>
    <property type="match status" value="2"/>
</dbReference>
<feature type="domain" description="PASTA" evidence="5">
    <location>
        <begin position="572"/>
        <end position="632"/>
    </location>
</feature>
<dbReference type="PROSITE" id="PS51178">
    <property type="entry name" value="PASTA"/>
    <property type="match status" value="2"/>
</dbReference>
<dbReference type="InterPro" id="IPR036138">
    <property type="entry name" value="PBP_dimer_sf"/>
</dbReference>
<comment type="similarity">
    <text evidence="2">Belongs to the transpeptidase family.</text>
</comment>
<accession>A0A1M6A9W8</accession>
<dbReference type="InterPro" id="IPR012338">
    <property type="entry name" value="Beta-lactam/transpept-like"/>
</dbReference>
<evidence type="ECO:0000313" key="7">
    <source>
        <dbReference type="Proteomes" id="UP000322917"/>
    </source>
</evidence>
<dbReference type="OrthoDB" id="9770103at2"/>
<dbReference type="GO" id="GO:0005886">
    <property type="term" value="C:plasma membrane"/>
    <property type="evidence" value="ECO:0007669"/>
    <property type="project" value="TreeGrafter"/>
</dbReference>
<organism evidence="6 7">
    <name type="scientific">Propionispora hippei DSM 15287</name>
    <dbReference type="NCBI Taxonomy" id="1123003"/>
    <lineage>
        <taxon>Bacteria</taxon>
        <taxon>Bacillati</taxon>
        <taxon>Bacillota</taxon>
        <taxon>Negativicutes</taxon>
        <taxon>Selenomonadales</taxon>
        <taxon>Sporomusaceae</taxon>
        <taxon>Propionispora</taxon>
    </lineage>
</organism>
<feature type="region of interest" description="Disordered" evidence="4">
    <location>
        <begin position="666"/>
        <end position="688"/>
    </location>
</feature>
<keyword evidence="7" id="KW-1185">Reference proteome</keyword>
<evidence type="ECO:0000259" key="5">
    <source>
        <dbReference type="PROSITE" id="PS51178"/>
    </source>
</evidence>
<dbReference type="InterPro" id="IPR005311">
    <property type="entry name" value="PBP_dimer"/>
</dbReference>
<dbReference type="Pfam" id="PF03717">
    <property type="entry name" value="PBP_dimer"/>
    <property type="match status" value="1"/>
</dbReference>